<keyword evidence="2" id="KW-1185">Reference proteome</keyword>
<evidence type="ECO:0000313" key="2">
    <source>
        <dbReference type="Proteomes" id="UP000887581"/>
    </source>
</evidence>
<organism evidence="2 3">
    <name type="scientific">Setaria digitata</name>
    <dbReference type="NCBI Taxonomy" id="48799"/>
    <lineage>
        <taxon>Eukaryota</taxon>
        <taxon>Metazoa</taxon>
        <taxon>Ecdysozoa</taxon>
        <taxon>Nematoda</taxon>
        <taxon>Chromadorea</taxon>
        <taxon>Rhabditida</taxon>
        <taxon>Spirurina</taxon>
        <taxon>Spiruromorpha</taxon>
        <taxon>Filarioidea</taxon>
        <taxon>Setariidae</taxon>
        <taxon>Setaria</taxon>
    </lineage>
</organism>
<dbReference type="Proteomes" id="UP000887581">
    <property type="component" value="Unplaced"/>
</dbReference>
<feature type="compositionally biased region" description="Acidic residues" evidence="1">
    <location>
        <begin position="59"/>
        <end position="68"/>
    </location>
</feature>
<name>A0A915PPU5_9BILA</name>
<reference evidence="3" key="1">
    <citation type="submission" date="2022-11" db="UniProtKB">
        <authorList>
            <consortium name="WormBaseParasite"/>
        </authorList>
    </citation>
    <scope>IDENTIFICATION</scope>
</reference>
<dbReference type="WBParaSite" id="sdigi.contig19.g1713.t1">
    <property type="protein sequence ID" value="sdigi.contig19.g1713.t1"/>
    <property type="gene ID" value="sdigi.contig19.g1713"/>
</dbReference>
<feature type="compositionally biased region" description="Polar residues" evidence="1">
    <location>
        <begin position="86"/>
        <end position="95"/>
    </location>
</feature>
<sequence>MNDVHDKVNSQKTCIRQRTQQLHINDEISLITHDSRPSVRTSPLFDTSPINRTEHDNDNDNDNGDGDGDEKCGRGQTRNQLKDTAQRASQQQQSKPLRAPATNKNCVERKRGGGRVLESSSPFFHIRLIASFYKPPVNRWEWVVFLHHPFTEIFPVAAVAAVATVAVVCCCCGYAALPLCCYYGYYYCYL</sequence>
<dbReference type="AlphaFoldDB" id="A0A915PPU5"/>
<feature type="compositionally biased region" description="Polar residues" evidence="1">
    <location>
        <begin position="38"/>
        <end position="51"/>
    </location>
</feature>
<evidence type="ECO:0000256" key="1">
    <source>
        <dbReference type="SAM" id="MobiDB-lite"/>
    </source>
</evidence>
<protein>
    <submittedName>
        <fullName evidence="3">Uncharacterized protein</fullName>
    </submittedName>
</protein>
<feature type="region of interest" description="Disordered" evidence="1">
    <location>
        <begin position="33"/>
        <end position="104"/>
    </location>
</feature>
<accession>A0A915PPU5</accession>
<evidence type="ECO:0000313" key="3">
    <source>
        <dbReference type="WBParaSite" id="sdigi.contig19.g1713.t1"/>
    </source>
</evidence>
<proteinExistence type="predicted"/>